<protein>
    <recommendedName>
        <fullName evidence="3">SUKH-4 immunity protein</fullName>
    </recommendedName>
</protein>
<name>A0ABX9RM83_9ACTN</name>
<dbReference type="Pfam" id="PF19698">
    <property type="entry name" value="DUF6197"/>
    <property type="match status" value="1"/>
</dbReference>
<dbReference type="RefSeq" id="WP_120673997.1">
    <property type="nucleotide sequence ID" value="NZ_RAZS01000001.1"/>
</dbReference>
<evidence type="ECO:0000313" key="2">
    <source>
        <dbReference type="Proteomes" id="UP000271548"/>
    </source>
</evidence>
<gene>
    <name evidence="1" type="ORF">D7147_03860</name>
</gene>
<keyword evidence="2" id="KW-1185">Reference proteome</keyword>
<sequence length="170" mass="18808">MNPTQNQPHTPGALADLTPAHILRCAARYLELHGWHQGTYYSNQGGTFPPACTVGAIGMAAHGRLITIPTTSGAGLRDCRRALDYLTDYLTDLSVIASEDEWSTAPADLMEWNDRDDQDAATVINTLRASADNYDWAHATEEQLETYAEHEYSNEQLPTREGFLAWLGAR</sequence>
<accession>A0ABX9RM83</accession>
<dbReference type="Proteomes" id="UP000271548">
    <property type="component" value="Unassembled WGS sequence"/>
</dbReference>
<proteinExistence type="predicted"/>
<reference evidence="1 2" key="1">
    <citation type="submission" date="2018-09" db="EMBL/GenBank/DDBJ databases">
        <title>Micromonospora sp. nov. MS1-9, isolated from a root of Musa sp.</title>
        <authorList>
            <person name="Kuncharoen N."/>
            <person name="Kudo T."/>
            <person name="Ohkuma M."/>
            <person name="Yuki M."/>
            <person name="Tanasupawat S."/>
        </authorList>
    </citation>
    <scope>NUCLEOTIDE SEQUENCE [LARGE SCALE GENOMIC DNA]</scope>
    <source>
        <strain evidence="1 2">NGC1-4</strain>
    </source>
</reference>
<dbReference type="InterPro" id="IPR045677">
    <property type="entry name" value="DUF6197"/>
</dbReference>
<evidence type="ECO:0000313" key="1">
    <source>
        <dbReference type="EMBL" id="RKN24323.1"/>
    </source>
</evidence>
<organism evidence="1 2">
    <name type="scientific">Micromonospora musae</name>
    <dbReference type="NCBI Taxonomy" id="1894970"/>
    <lineage>
        <taxon>Bacteria</taxon>
        <taxon>Bacillati</taxon>
        <taxon>Actinomycetota</taxon>
        <taxon>Actinomycetes</taxon>
        <taxon>Micromonosporales</taxon>
        <taxon>Micromonosporaceae</taxon>
        <taxon>Micromonospora</taxon>
    </lineage>
</organism>
<dbReference type="EMBL" id="RAZS01000001">
    <property type="protein sequence ID" value="RKN24323.1"/>
    <property type="molecule type" value="Genomic_DNA"/>
</dbReference>
<comment type="caution">
    <text evidence="1">The sequence shown here is derived from an EMBL/GenBank/DDBJ whole genome shotgun (WGS) entry which is preliminary data.</text>
</comment>
<evidence type="ECO:0008006" key="3">
    <source>
        <dbReference type="Google" id="ProtNLM"/>
    </source>
</evidence>